<comment type="similarity">
    <text evidence="2">Belongs to the binding-protein-dependent transport system permease family. AraH/RbsC subfamily.</text>
</comment>
<evidence type="ECO:0000256" key="9">
    <source>
        <dbReference type="SAM" id="Phobius"/>
    </source>
</evidence>
<reference evidence="10 12" key="1">
    <citation type="submission" date="2015-03" db="EMBL/GenBank/DDBJ databases">
        <authorList>
            <person name="Murphy D."/>
        </authorList>
    </citation>
    <scope>NUCLEOTIDE SEQUENCE [LARGE SCALE GENOMIC DNA]</scope>
    <source>
        <strain evidence="10 12">FCF326</strain>
    </source>
</reference>
<dbReference type="InterPro" id="IPR001851">
    <property type="entry name" value="ABC_transp_permease"/>
</dbReference>
<evidence type="ECO:0000256" key="6">
    <source>
        <dbReference type="ARBA" id="ARBA00022692"/>
    </source>
</evidence>
<comment type="subcellular location">
    <subcellularLocation>
        <location evidence="1">Cell inner membrane</location>
        <topology evidence="1">Multi-pass membrane protein</topology>
    </subcellularLocation>
</comment>
<keyword evidence="13" id="KW-1185">Reference proteome</keyword>
<dbReference type="Proteomes" id="UP000195840">
    <property type="component" value="Unassembled WGS sequence"/>
</dbReference>
<evidence type="ECO:0000313" key="10">
    <source>
        <dbReference type="EMBL" id="CNE03651.1"/>
    </source>
</evidence>
<accession>A0A0T9KII9</accession>
<evidence type="ECO:0000256" key="2">
    <source>
        <dbReference type="ARBA" id="ARBA00007942"/>
    </source>
</evidence>
<dbReference type="CDD" id="cd06579">
    <property type="entry name" value="TM_PBP1_transp_AraH_like"/>
    <property type="match status" value="1"/>
</dbReference>
<dbReference type="RefSeq" id="WP_049556890.1">
    <property type="nucleotide sequence ID" value="NZ_CABHXL010000054.1"/>
</dbReference>
<feature type="transmembrane region" description="Helical" evidence="9">
    <location>
        <begin position="43"/>
        <end position="61"/>
    </location>
</feature>
<protein>
    <submittedName>
        <fullName evidence="11">ABC transporter permease</fullName>
    </submittedName>
    <submittedName>
        <fullName evidence="10">Sugar transport system permease</fullName>
    </submittedName>
</protein>
<keyword evidence="7 9" id="KW-1133">Transmembrane helix</keyword>
<evidence type="ECO:0000256" key="3">
    <source>
        <dbReference type="ARBA" id="ARBA00022448"/>
    </source>
</evidence>
<gene>
    <name evidence="10" type="primary">rbsC_3</name>
    <name evidence="11" type="ORF">CBW52_00590</name>
    <name evidence="10" type="ORF">ERS008491_00248</name>
</gene>
<dbReference type="GO" id="GO:0005886">
    <property type="term" value="C:plasma membrane"/>
    <property type="evidence" value="ECO:0007669"/>
    <property type="project" value="UniProtKB-SubCell"/>
</dbReference>
<evidence type="ECO:0000256" key="7">
    <source>
        <dbReference type="ARBA" id="ARBA00022989"/>
    </source>
</evidence>
<keyword evidence="4" id="KW-1003">Cell membrane</keyword>
<dbReference type="EMBL" id="CPYI01000001">
    <property type="protein sequence ID" value="CNE03651.1"/>
    <property type="molecule type" value="Genomic_DNA"/>
</dbReference>
<evidence type="ECO:0000313" key="12">
    <source>
        <dbReference type="Proteomes" id="UP000045824"/>
    </source>
</evidence>
<proteinExistence type="inferred from homology"/>
<feature type="transmembrane region" description="Helical" evidence="9">
    <location>
        <begin position="91"/>
        <end position="113"/>
    </location>
</feature>
<sequence>MKVSEIYRRDRQGIIVLVLSITIFIVFAFFLPRFLSTDNLVNLVRSVTLLGILAVAMGMIVIGRGIDLSLISVMAMSTAWLLHMLNQQMSLAVALPLTLLAVIAIGMVNGLLIAYAEIPALFATLATGILVYGVGRSQLISQDVIYLPKSQHTIAALGEAALGPVPLEIVLFLVLAALMALLLRFFKYGRYLYLMGDNLHAARNIGIPVRPLITLQYTVSALVAFIAGLVIVASLHSINTRIINSTLLYDVILVVVVGGIGLSGGKGGMRNVIYGTLLIGLLINGLTILDISDLYQNLIKASFLLIALIIDGVINPRDEQTEQQGDI</sequence>
<keyword evidence="5" id="KW-0997">Cell inner membrane</keyword>
<feature type="transmembrane region" description="Helical" evidence="9">
    <location>
        <begin position="212"/>
        <end position="235"/>
    </location>
</feature>
<dbReference type="AlphaFoldDB" id="A0A0T9KII9"/>
<evidence type="ECO:0000256" key="1">
    <source>
        <dbReference type="ARBA" id="ARBA00004429"/>
    </source>
</evidence>
<dbReference type="PANTHER" id="PTHR32196:SF21">
    <property type="entry name" value="ABC TRANSPORTER PERMEASE PROTEIN YPHD-RELATED"/>
    <property type="match status" value="1"/>
</dbReference>
<feature type="transmembrane region" description="Helical" evidence="9">
    <location>
        <begin position="272"/>
        <end position="289"/>
    </location>
</feature>
<feature type="transmembrane region" description="Helical" evidence="9">
    <location>
        <begin position="12"/>
        <end position="31"/>
    </location>
</feature>
<name>A0A0T9KII9_YERKR</name>
<evidence type="ECO:0000256" key="5">
    <source>
        <dbReference type="ARBA" id="ARBA00022519"/>
    </source>
</evidence>
<feature type="transmembrane region" description="Helical" evidence="9">
    <location>
        <begin position="169"/>
        <end position="186"/>
    </location>
</feature>
<dbReference type="Proteomes" id="UP000045824">
    <property type="component" value="Unassembled WGS sequence"/>
</dbReference>
<organism evidence="10 12">
    <name type="scientific">Yersinia kristensenii</name>
    <dbReference type="NCBI Taxonomy" id="28152"/>
    <lineage>
        <taxon>Bacteria</taxon>
        <taxon>Pseudomonadati</taxon>
        <taxon>Pseudomonadota</taxon>
        <taxon>Gammaproteobacteria</taxon>
        <taxon>Enterobacterales</taxon>
        <taxon>Yersiniaceae</taxon>
        <taxon>Yersinia</taxon>
    </lineage>
</organism>
<dbReference type="EMBL" id="NHOG01000001">
    <property type="protein sequence ID" value="OVZ83674.1"/>
    <property type="molecule type" value="Genomic_DNA"/>
</dbReference>
<feature type="transmembrane region" description="Helical" evidence="9">
    <location>
        <begin position="247"/>
        <end position="265"/>
    </location>
</feature>
<feature type="transmembrane region" description="Helical" evidence="9">
    <location>
        <begin position="120"/>
        <end position="140"/>
    </location>
</feature>
<dbReference type="PANTHER" id="PTHR32196">
    <property type="entry name" value="ABC TRANSPORTER PERMEASE PROTEIN YPHD-RELATED-RELATED"/>
    <property type="match status" value="1"/>
</dbReference>
<dbReference type="GO" id="GO:0022857">
    <property type="term" value="F:transmembrane transporter activity"/>
    <property type="evidence" value="ECO:0007669"/>
    <property type="project" value="InterPro"/>
</dbReference>
<keyword evidence="8 9" id="KW-0472">Membrane</keyword>
<evidence type="ECO:0000313" key="11">
    <source>
        <dbReference type="EMBL" id="OVZ83674.1"/>
    </source>
</evidence>
<keyword evidence="10" id="KW-0762">Sugar transport</keyword>
<reference evidence="11 13" key="2">
    <citation type="submission" date="2017-05" db="EMBL/GenBank/DDBJ databases">
        <title>Whole genome sequencing of Yersinia kristensenii.</title>
        <authorList>
            <person name="Campioni F."/>
        </authorList>
    </citation>
    <scope>NUCLEOTIDE SEQUENCE [LARGE SCALE GENOMIC DNA]</scope>
    <source>
        <strain evidence="11 13">CFSAN060538</strain>
    </source>
</reference>
<evidence type="ECO:0000256" key="8">
    <source>
        <dbReference type="ARBA" id="ARBA00023136"/>
    </source>
</evidence>
<keyword evidence="3" id="KW-0813">Transport</keyword>
<evidence type="ECO:0000313" key="13">
    <source>
        <dbReference type="Proteomes" id="UP000195840"/>
    </source>
</evidence>
<evidence type="ECO:0000256" key="4">
    <source>
        <dbReference type="ARBA" id="ARBA00022475"/>
    </source>
</evidence>
<dbReference type="Pfam" id="PF02653">
    <property type="entry name" value="BPD_transp_2"/>
    <property type="match status" value="1"/>
</dbReference>
<keyword evidence="6 9" id="KW-0812">Transmembrane</keyword>